<dbReference type="InterPro" id="IPR038765">
    <property type="entry name" value="Papain-like_cys_pep_sf"/>
</dbReference>
<evidence type="ECO:0000256" key="4">
    <source>
        <dbReference type="ARBA" id="ARBA00022807"/>
    </source>
</evidence>
<feature type="domain" description="Cathepsin propeptide inhibitor" evidence="8">
    <location>
        <begin position="28"/>
        <end position="88"/>
    </location>
</feature>
<dbReference type="InterPro" id="IPR039417">
    <property type="entry name" value="Peptidase_C1A_papain-like"/>
</dbReference>
<comment type="caution">
    <text evidence="9">The sequence shown here is derived from an EMBL/GenBank/DDBJ whole genome shotgun (WGS) entry which is preliminary data.</text>
</comment>
<dbReference type="InterPro" id="IPR013201">
    <property type="entry name" value="Prot_inhib_I29"/>
</dbReference>
<evidence type="ECO:0000256" key="5">
    <source>
        <dbReference type="ARBA" id="ARBA00023145"/>
    </source>
</evidence>
<protein>
    <recommendedName>
        <fullName evidence="11">Cathepsin L</fullName>
    </recommendedName>
</protein>
<dbReference type="PROSITE" id="PS00139">
    <property type="entry name" value="THIOL_PROTEASE_CYS"/>
    <property type="match status" value="1"/>
</dbReference>
<dbReference type="PROSITE" id="PS00639">
    <property type="entry name" value="THIOL_PROTEASE_HIS"/>
    <property type="match status" value="1"/>
</dbReference>
<organism evidence="9 10">
    <name type="scientific">Cryptolaemus montrouzieri</name>
    <dbReference type="NCBI Taxonomy" id="559131"/>
    <lineage>
        <taxon>Eukaryota</taxon>
        <taxon>Metazoa</taxon>
        <taxon>Ecdysozoa</taxon>
        <taxon>Arthropoda</taxon>
        <taxon>Hexapoda</taxon>
        <taxon>Insecta</taxon>
        <taxon>Pterygota</taxon>
        <taxon>Neoptera</taxon>
        <taxon>Endopterygota</taxon>
        <taxon>Coleoptera</taxon>
        <taxon>Polyphaga</taxon>
        <taxon>Cucujiformia</taxon>
        <taxon>Coccinelloidea</taxon>
        <taxon>Coccinellidae</taxon>
        <taxon>Scymninae</taxon>
        <taxon>Scymnini</taxon>
        <taxon>Cryptolaemus</taxon>
    </lineage>
</organism>
<feature type="domain" description="Peptidase C1A papain C-terminal" evidence="7">
    <location>
        <begin position="117"/>
        <end position="330"/>
    </location>
</feature>
<dbReference type="PANTHER" id="PTHR12411">
    <property type="entry name" value="CYSTEINE PROTEASE FAMILY C1-RELATED"/>
    <property type="match status" value="1"/>
</dbReference>
<gene>
    <name evidence="9" type="ORF">HHI36_014824</name>
</gene>
<keyword evidence="4" id="KW-0788">Thiol protease</keyword>
<keyword evidence="6" id="KW-1015">Disulfide bond</keyword>
<sequence length="331" mass="37365">MKIIITASILVVVNTYTLNDDSHISSKWKEFQKKYSKVYESDVEAEKRFNIFKENLERIIVHNDLYDRGSVFHRKGLNVFGDWSKEEFLQFLRNGSQNAKPRKRRNRIFKHVTNYTLPSSIDWRNHGAVTAVKDQGFCGACYAFSAIGGLEGQLKIVKGQLISLSEQNLIDCSADQGNSGCAGGLITQALDYIKKFGIRSEVDYPYFGTEADCQHDKNKIITDITGYVNIREGSEEDLQHAIATIGPVSVSIDATFELQAYDSGILDDRFCTTYELNHGVLVVGYGIENGLQYYLVKNSWGKDWGDDGYFKIVRNQKNRCGIATLATYPVI</sequence>
<keyword evidence="3" id="KW-0378">Hydrolase</keyword>
<evidence type="ECO:0000313" key="9">
    <source>
        <dbReference type="EMBL" id="KAL3273376.1"/>
    </source>
</evidence>
<keyword evidence="5" id="KW-0865">Zymogen</keyword>
<dbReference type="Proteomes" id="UP001516400">
    <property type="component" value="Unassembled WGS sequence"/>
</dbReference>
<dbReference type="SMART" id="SM00645">
    <property type="entry name" value="Pept_C1"/>
    <property type="match status" value="1"/>
</dbReference>
<dbReference type="Gene3D" id="3.90.70.10">
    <property type="entry name" value="Cysteine proteinases"/>
    <property type="match status" value="1"/>
</dbReference>
<evidence type="ECO:0000256" key="1">
    <source>
        <dbReference type="ARBA" id="ARBA00008455"/>
    </source>
</evidence>
<reference evidence="9 10" key="1">
    <citation type="journal article" date="2021" name="BMC Biol.">
        <title>Horizontally acquired antibacterial genes associated with adaptive radiation of ladybird beetles.</title>
        <authorList>
            <person name="Li H.S."/>
            <person name="Tang X.F."/>
            <person name="Huang Y.H."/>
            <person name="Xu Z.Y."/>
            <person name="Chen M.L."/>
            <person name="Du X.Y."/>
            <person name="Qiu B.Y."/>
            <person name="Chen P.T."/>
            <person name="Zhang W."/>
            <person name="Slipinski A."/>
            <person name="Escalona H.E."/>
            <person name="Waterhouse R.M."/>
            <person name="Zwick A."/>
            <person name="Pang H."/>
        </authorList>
    </citation>
    <scope>NUCLEOTIDE SEQUENCE [LARGE SCALE GENOMIC DNA]</scope>
    <source>
        <strain evidence="9">SYSU2018</strain>
    </source>
</reference>
<evidence type="ECO:0000256" key="3">
    <source>
        <dbReference type="ARBA" id="ARBA00022801"/>
    </source>
</evidence>
<dbReference type="GO" id="GO:0008234">
    <property type="term" value="F:cysteine-type peptidase activity"/>
    <property type="evidence" value="ECO:0007669"/>
    <property type="project" value="UniProtKB-KW"/>
</dbReference>
<evidence type="ECO:0000259" key="7">
    <source>
        <dbReference type="SMART" id="SM00645"/>
    </source>
</evidence>
<dbReference type="AlphaFoldDB" id="A0ABD2N3U7"/>
<evidence type="ECO:0000256" key="6">
    <source>
        <dbReference type="ARBA" id="ARBA00023157"/>
    </source>
</evidence>
<dbReference type="InterPro" id="IPR013128">
    <property type="entry name" value="Peptidase_C1A"/>
</dbReference>
<dbReference type="FunFam" id="3.90.70.10:FF:000006">
    <property type="entry name" value="Cathepsin S"/>
    <property type="match status" value="1"/>
</dbReference>
<dbReference type="InterPro" id="IPR000169">
    <property type="entry name" value="Pept_cys_AS"/>
</dbReference>
<evidence type="ECO:0000313" key="10">
    <source>
        <dbReference type="Proteomes" id="UP001516400"/>
    </source>
</evidence>
<dbReference type="Pfam" id="PF08246">
    <property type="entry name" value="Inhibitor_I29"/>
    <property type="match status" value="1"/>
</dbReference>
<proteinExistence type="inferred from homology"/>
<dbReference type="SMART" id="SM00848">
    <property type="entry name" value="Inhibitor_I29"/>
    <property type="match status" value="1"/>
</dbReference>
<dbReference type="InterPro" id="IPR000668">
    <property type="entry name" value="Peptidase_C1A_C"/>
</dbReference>
<dbReference type="EMBL" id="JABFTP020000062">
    <property type="protein sequence ID" value="KAL3273376.1"/>
    <property type="molecule type" value="Genomic_DNA"/>
</dbReference>
<keyword evidence="10" id="KW-1185">Reference proteome</keyword>
<evidence type="ECO:0008006" key="11">
    <source>
        <dbReference type="Google" id="ProtNLM"/>
    </source>
</evidence>
<dbReference type="GO" id="GO:0006508">
    <property type="term" value="P:proteolysis"/>
    <property type="evidence" value="ECO:0007669"/>
    <property type="project" value="UniProtKB-KW"/>
</dbReference>
<name>A0ABD2N3U7_9CUCU</name>
<evidence type="ECO:0000259" key="8">
    <source>
        <dbReference type="SMART" id="SM00848"/>
    </source>
</evidence>
<accession>A0ABD2N3U7</accession>
<dbReference type="PRINTS" id="PR00705">
    <property type="entry name" value="PAPAIN"/>
</dbReference>
<evidence type="ECO:0000256" key="2">
    <source>
        <dbReference type="ARBA" id="ARBA00022670"/>
    </source>
</evidence>
<keyword evidence="2" id="KW-0645">Protease</keyword>
<dbReference type="Pfam" id="PF00112">
    <property type="entry name" value="Peptidase_C1"/>
    <property type="match status" value="1"/>
</dbReference>
<dbReference type="SUPFAM" id="SSF54001">
    <property type="entry name" value="Cysteine proteinases"/>
    <property type="match status" value="1"/>
</dbReference>
<dbReference type="InterPro" id="IPR025660">
    <property type="entry name" value="Pept_his_AS"/>
</dbReference>
<comment type="similarity">
    <text evidence="1">Belongs to the peptidase C1 family.</text>
</comment>
<dbReference type="CDD" id="cd02248">
    <property type="entry name" value="Peptidase_C1A"/>
    <property type="match status" value="1"/>
</dbReference>